<dbReference type="Proteomes" id="UP000887159">
    <property type="component" value="Unassembled WGS sequence"/>
</dbReference>
<organism evidence="1 2">
    <name type="scientific">Trichonephila clavipes</name>
    <name type="common">Golden silk orbweaver</name>
    <name type="synonym">Nephila clavipes</name>
    <dbReference type="NCBI Taxonomy" id="2585209"/>
    <lineage>
        <taxon>Eukaryota</taxon>
        <taxon>Metazoa</taxon>
        <taxon>Ecdysozoa</taxon>
        <taxon>Arthropoda</taxon>
        <taxon>Chelicerata</taxon>
        <taxon>Arachnida</taxon>
        <taxon>Araneae</taxon>
        <taxon>Araneomorphae</taxon>
        <taxon>Entelegynae</taxon>
        <taxon>Araneoidea</taxon>
        <taxon>Nephilidae</taxon>
        <taxon>Trichonephila</taxon>
    </lineage>
</organism>
<accession>A0A8X6USF1</accession>
<protein>
    <submittedName>
        <fullName evidence="1">Uncharacterized protein</fullName>
    </submittedName>
</protein>
<keyword evidence="2" id="KW-1185">Reference proteome</keyword>
<comment type="caution">
    <text evidence="1">The sequence shown here is derived from an EMBL/GenBank/DDBJ whole genome shotgun (WGS) entry which is preliminary data.</text>
</comment>
<dbReference type="EMBL" id="BMAU01021105">
    <property type="protein sequence ID" value="GFX90751.1"/>
    <property type="molecule type" value="Genomic_DNA"/>
</dbReference>
<dbReference type="AlphaFoldDB" id="A0A8X6USF1"/>
<name>A0A8X6USF1_TRICX</name>
<gene>
    <name evidence="1" type="primary">NCL1_09022</name>
    <name evidence="1" type="ORF">TNCV_3165821</name>
</gene>
<sequence length="239" mass="27516">MIRETLWGCGSSVVKVLDHSRHVMSSSPVRLNIRHVGRRCTLNLSRAKTSLHWCGSQEKGWQLRSRPHHLTIVQNYESTGIVQFIIVDCCCTRWVEIQSLLAEYGIYGFKVVIQNAVLDLNRREDRHVTRMALMDRVATSPALSQEGGRLQDNKFLHKQFDDVCCSMESQPLPLTPLHYRQGRLQWCDARQSWRTNGAASFFQINQISVYSIKMVTSVFGVIRMNAHWQRAFVLVITIT</sequence>
<evidence type="ECO:0000313" key="2">
    <source>
        <dbReference type="Proteomes" id="UP000887159"/>
    </source>
</evidence>
<proteinExistence type="predicted"/>
<reference evidence="1" key="1">
    <citation type="submission" date="2020-08" db="EMBL/GenBank/DDBJ databases">
        <title>Multicomponent nature underlies the extraordinary mechanical properties of spider dragline silk.</title>
        <authorList>
            <person name="Kono N."/>
            <person name="Nakamura H."/>
            <person name="Mori M."/>
            <person name="Yoshida Y."/>
            <person name="Ohtoshi R."/>
            <person name="Malay A.D."/>
            <person name="Moran D.A.P."/>
            <person name="Tomita M."/>
            <person name="Numata K."/>
            <person name="Arakawa K."/>
        </authorList>
    </citation>
    <scope>NUCLEOTIDE SEQUENCE</scope>
</reference>
<evidence type="ECO:0000313" key="1">
    <source>
        <dbReference type="EMBL" id="GFX90751.1"/>
    </source>
</evidence>